<dbReference type="SUPFAM" id="SSF54928">
    <property type="entry name" value="RNA-binding domain, RBD"/>
    <property type="match status" value="1"/>
</dbReference>
<dbReference type="AlphaFoldDB" id="A0A2X0M925"/>
<dbReference type="InterPro" id="IPR024326">
    <property type="entry name" value="RRP7_C"/>
</dbReference>
<feature type="compositionally biased region" description="Basic and acidic residues" evidence="2">
    <location>
        <begin position="442"/>
        <end position="453"/>
    </location>
</feature>
<protein>
    <submittedName>
        <fullName evidence="4">BQ5605_C004g02870 protein</fullName>
    </submittedName>
</protein>
<evidence type="ECO:0000256" key="1">
    <source>
        <dbReference type="ARBA" id="ARBA00006110"/>
    </source>
</evidence>
<dbReference type="PANTHER" id="PTHR13191:SF0">
    <property type="entry name" value="RIBOSOMAL RNA-PROCESSING PROTEIN 7 HOMOLOG A-RELATED"/>
    <property type="match status" value="1"/>
</dbReference>
<dbReference type="GO" id="GO:0006364">
    <property type="term" value="P:rRNA processing"/>
    <property type="evidence" value="ECO:0007669"/>
    <property type="project" value="TreeGrafter"/>
</dbReference>
<dbReference type="GO" id="GO:0034456">
    <property type="term" value="C:UTP-C complex"/>
    <property type="evidence" value="ECO:0007669"/>
    <property type="project" value="TreeGrafter"/>
</dbReference>
<evidence type="ECO:0000313" key="4">
    <source>
        <dbReference type="EMBL" id="SGY68253.1"/>
    </source>
</evidence>
<evidence type="ECO:0000313" key="5">
    <source>
        <dbReference type="Proteomes" id="UP000249464"/>
    </source>
</evidence>
<gene>
    <name evidence="4" type="primary">BQ5605_C004g02870</name>
    <name evidence="4" type="ORF">BQ5605_C004G02870</name>
</gene>
<dbReference type="InterPro" id="IPR035979">
    <property type="entry name" value="RBD_domain_sf"/>
</dbReference>
<dbReference type="EMBL" id="FQNC01000046">
    <property type="protein sequence ID" value="SGY68253.1"/>
    <property type="molecule type" value="Genomic_DNA"/>
</dbReference>
<feature type="region of interest" description="Disordered" evidence="2">
    <location>
        <begin position="390"/>
        <end position="453"/>
    </location>
</feature>
<feature type="domain" description="Ribosomal RNA-processing protein 7 C-terminal" evidence="3">
    <location>
        <begin position="279"/>
        <end position="405"/>
    </location>
</feature>
<keyword evidence="5" id="KW-1185">Reference proteome</keyword>
<dbReference type="GO" id="GO:0032545">
    <property type="term" value="C:CURI complex"/>
    <property type="evidence" value="ECO:0007669"/>
    <property type="project" value="TreeGrafter"/>
</dbReference>
<dbReference type="GO" id="GO:0000028">
    <property type="term" value="P:ribosomal small subunit assembly"/>
    <property type="evidence" value="ECO:0007669"/>
    <property type="project" value="TreeGrafter"/>
</dbReference>
<feature type="region of interest" description="Disordered" evidence="2">
    <location>
        <begin position="1"/>
        <end position="22"/>
    </location>
</feature>
<accession>A0A2X0M925</accession>
<dbReference type="Gene3D" id="6.10.250.1770">
    <property type="match status" value="1"/>
</dbReference>
<name>A0A2X0M925_9BASI</name>
<dbReference type="Pfam" id="PF12923">
    <property type="entry name" value="RRP7"/>
    <property type="match status" value="1"/>
</dbReference>
<organism evidence="4 5">
    <name type="scientific">Microbotryum silenes-dioicae</name>
    <dbReference type="NCBI Taxonomy" id="796604"/>
    <lineage>
        <taxon>Eukaryota</taxon>
        <taxon>Fungi</taxon>
        <taxon>Dikarya</taxon>
        <taxon>Basidiomycota</taxon>
        <taxon>Pucciniomycotina</taxon>
        <taxon>Microbotryomycetes</taxon>
        <taxon>Microbotryales</taxon>
        <taxon>Microbotryaceae</taxon>
        <taxon>Microbotryum</taxon>
    </lineage>
</organism>
<dbReference type="InterPro" id="IPR040446">
    <property type="entry name" value="RRP7"/>
</dbReference>
<dbReference type="PANTHER" id="PTHR13191">
    <property type="entry name" value="RIBOSOMAL RNA PROCESSING PROTEIN 7-RELATED"/>
    <property type="match status" value="1"/>
</dbReference>
<feature type="compositionally biased region" description="Gly residues" evidence="2">
    <location>
        <begin position="409"/>
        <end position="435"/>
    </location>
</feature>
<feature type="compositionally biased region" description="Low complexity" evidence="2">
    <location>
        <begin position="246"/>
        <end position="256"/>
    </location>
</feature>
<dbReference type="Proteomes" id="UP000249464">
    <property type="component" value="Unassembled WGS sequence"/>
</dbReference>
<evidence type="ECO:0000259" key="3">
    <source>
        <dbReference type="Pfam" id="PF12923"/>
    </source>
</evidence>
<feature type="compositionally biased region" description="Low complexity" evidence="2">
    <location>
        <begin position="12"/>
        <end position="21"/>
    </location>
</feature>
<dbReference type="STRING" id="796604.A0A2X0M925"/>
<feature type="region of interest" description="Disordered" evidence="2">
    <location>
        <begin position="246"/>
        <end position="268"/>
    </location>
</feature>
<reference evidence="4 5" key="1">
    <citation type="submission" date="2016-11" db="EMBL/GenBank/DDBJ databases">
        <authorList>
            <person name="Jaros S."/>
            <person name="Januszkiewicz K."/>
            <person name="Wedrychowicz H."/>
        </authorList>
    </citation>
    <scope>NUCLEOTIDE SEQUENCE [LARGE SCALE GENOMIC DNA]</scope>
</reference>
<feature type="compositionally biased region" description="Basic and acidic residues" evidence="2">
    <location>
        <begin position="390"/>
        <end position="405"/>
    </location>
</feature>
<evidence type="ECO:0000256" key="2">
    <source>
        <dbReference type="SAM" id="MobiDB-lite"/>
    </source>
</evidence>
<dbReference type="GO" id="GO:0003676">
    <property type="term" value="F:nucleic acid binding"/>
    <property type="evidence" value="ECO:0007669"/>
    <property type="project" value="InterPro"/>
</dbReference>
<sequence>MARLSTQPTPVAASASGSSSSKFKPVALRSGFYALPLAVASSVSSSSSKRSSTSSIAVEYIFVRAHHSFNSAQDDDEPEQAVAASTSTTLFLTGLPLGVTENALRKLFKSLYPRHKIVTVQLLPSPNAAAASNTLLARELASVSATPSIDPLFISSDAIEANSISVAQSALMTFDSTPALPPPVPSIVPSLSVPKSPNFLARARAKYDQARPHRSIVISHTDTWMQNHDQKKASLRPSSAAAAAAAATATTSASSSKKGKKAAARDPGPLPGSAAFALAQYAAQQARLASASYNPDDHTGPQDAEGWTLVSRGGRHGTSALDVEALQNATTDGYGGRAVKVASKTWLKGLEGDGATDLETGQRNIVGKGFYRFTKSDERKQELAALKDRFEQDKGRLNEFRESYRGRGGRGSRGGGGSGRGGGGGSGRGGRGGSSSRGRPGRSNDGEKRYKPY</sequence>
<proteinExistence type="inferred from homology"/>
<comment type="similarity">
    <text evidence="1">Belongs to the RRP7 family.</text>
</comment>